<evidence type="ECO:0000313" key="1">
    <source>
        <dbReference type="EMBL" id="SVB93100.1"/>
    </source>
</evidence>
<accession>A0A382I0F0</accession>
<evidence type="ECO:0008006" key="2">
    <source>
        <dbReference type="Google" id="ProtNLM"/>
    </source>
</evidence>
<dbReference type="SUPFAM" id="SSF53850">
    <property type="entry name" value="Periplasmic binding protein-like II"/>
    <property type="match status" value="1"/>
</dbReference>
<protein>
    <recommendedName>
        <fullName evidence="2">ABC transporter substrate-binding protein</fullName>
    </recommendedName>
</protein>
<dbReference type="PANTHER" id="PTHR43649">
    <property type="entry name" value="ARABINOSE-BINDING PROTEIN-RELATED"/>
    <property type="match status" value="1"/>
</dbReference>
<proteinExistence type="predicted"/>
<organism evidence="1">
    <name type="scientific">marine metagenome</name>
    <dbReference type="NCBI Taxonomy" id="408172"/>
    <lineage>
        <taxon>unclassified sequences</taxon>
        <taxon>metagenomes</taxon>
        <taxon>ecological metagenomes</taxon>
    </lineage>
</organism>
<reference evidence="1" key="1">
    <citation type="submission" date="2018-05" db="EMBL/GenBank/DDBJ databases">
        <authorList>
            <person name="Lanie J.A."/>
            <person name="Ng W.-L."/>
            <person name="Kazmierczak K.M."/>
            <person name="Andrzejewski T.M."/>
            <person name="Davidsen T.M."/>
            <person name="Wayne K.J."/>
            <person name="Tettelin H."/>
            <person name="Glass J.I."/>
            <person name="Rusch D."/>
            <person name="Podicherti R."/>
            <person name="Tsui H.-C.T."/>
            <person name="Winkler M.E."/>
        </authorList>
    </citation>
    <scope>NUCLEOTIDE SEQUENCE</scope>
</reference>
<dbReference type="InterPro" id="IPR050490">
    <property type="entry name" value="Bact_solute-bd_prot1"/>
</dbReference>
<dbReference type="EMBL" id="UINC01064435">
    <property type="protein sequence ID" value="SVB93100.1"/>
    <property type="molecule type" value="Genomic_DNA"/>
</dbReference>
<gene>
    <name evidence="1" type="ORF">METZ01_LOCUS245954</name>
</gene>
<dbReference type="InterPro" id="IPR006059">
    <property type="entry name" value="SBP"/>
</dbReference>
<dbReference type="AlphaFoldDB" id="A0A382I0F0"/>
<dbReference type="Pfam" id="PF01547">
    <property type="entry name" value="SBP_bac_1"/>
    <property type="match status" value="1"/>
</dbReference>
<sequence>MINLKFLLKATTVAFMTITVSLISSVSFAKTDVRIMWYGDGETEGKAMQDQLDKFMAQNSDINVILDQVPYKSIQDSLPVQLASGEGPDIARVTDLGGLAKYYKDLTPYLKDTGYWEASFGPFLNWMRLPGDTSSIPGFMSTMTVTGPYVNKTLFEQAGVALLGDGATWEEWAVAANAVAKKLNLPIPMAWDRSGHRVSGPAISMGAKYFDSEGNPALVDDGLKAMTQMLYDWHQDGTMSKELWGSVSGTTYHAPNEYFNNAEVAFMMSGSWQIGRFTSEIGDAFDWWAVPAPCGPAACTGMPGGNALVAFNANEAIGRVMDYLASKESLGDFLGKVLAVPGHLDLQPNYQTDNVLAKHALSTFAGAVPTISPVAFDLQAHTDNRIMFNAIISRLGQAIVGEMSMEEAWTRMDEDVTKQIAEKKGG</sequence>
<name>A0A382I0F0_9ZZZZ</name>
<dbReference type="Gene3D" id="3.40.190.10">
    <property type="entry name" value="Periplasmic binding protein-like II"/>
    <property type="match status" value="1"/>
</dbReference>
<dbReference type="PANTHER" id="PTHR43649:SF12">
    <property type="entry name" value="DIACETYLCHITOBIOSE BINDING PROTEIN DASA"/>
    <property type="match status" value="1"/>
</dbReference>